<dbReference type="AlphaFoldDB" id="A0A1S7LHN7"/>
<reference evidence="2" key="1">
    <citation type="submission" date="2015-04" db="EMBL/GenBank/DDBJ databases">
        <authorList>
            <person name="Syromyatnikov M.Y."/>
            <person name="Popov V.N."/>
        </authorList>
    </citation>
    <scope>NUCLEOTIDE SEQUENCE</scope>
    <source>
        <strain evidence="2">MO-1</strain>
    </source>
</reference>
<name>A0A1S7LHN7_MAGMO</name>
<proteinExistence type="predicted"/>
<organism evidence="2">
    <name type="scientific">Magnetococcus massalia (strain MO-1)</name>
    <dbReference type="NCBI Taxonomy" id="451514"/>
    <lineage>
        <taxon>Bacteria</taxon>
        <taxon>Pseudomonadati</taxon>
        <taxon>Pseudomonadota</taxon>
        <taxon>Magnetococcia</taxon>
        <taxon>Magnetococcales</taxon>
        <taxon>Magnetococcaceae</taxon>
        <taxon>Magnetococcus</taxon>
    </lineage>
</organism>
<sequence length="73" mass="8607">MREQHEKRNREHGQTSRRHQLGWFLTPEQSLFMDQLEHPTEDHAAMEIAWRGVKLLLLIGLAGIFTMLLSQLQ</sequence>
<dbReference type="EMBL" id="LO017727">
    <property type="protein sequence ID" value="CRH06470.1"/>
    <property type="molecule type" value="Genomic_DNA"/>
</dbReference>
<gene>
    <name evidence="2" type="ORF">MAGMO_2308</name>
</gene>
<evidence type="ECO:0000313" key="2">
    <source>
        <dbReference type="EMBL" id="CRH06470.1"/>
    </source>
</evidence>
<keyword evidence="1" id="KW-0472">Membrane</keyword>
<protein>
    <submittedName>
        <fullName evidence="2">Uncharacterized protein</fullName>
    </submittedName>
</protein>
<keyword evidence="1" id="KW-0812">Transmembrane</keyword>
<feature type="transmembrane region" description="Helical" evidence="1">
    <location>
        <begin position="55"/>
        <end position="72"/>
    </location>
</feature>
<keyword evidence="1" id="KW-1133">Transmembrane helix</keyword>
<accession>A0A1S7LHN7</accession>
<evidence type="ECO:0000256" key="1">
    <source>
        <dbReference type="SAM" id="Phobius"/>
    </source>
</evidence>